<keyword evidence="1" id="KW-0732">Signal</keyword>
<dbReference type="InterPro" id="IPR006059">
    <property type="entry name" value="SBP"/>
</dbReference>
<evidence type="ECO:0000256" key="1">
    <source>
        <dbReference type="ARBA" id="ARBA00022729"/>
    </source>
</evidence>
<dbReference type="PROSITE" id="PS51257">
    <property type="entry name" value="PROKAR_LIPOPROTEIN"/>
    <property type="match status" value="1"/>
</dbReference>
<dbReference type="RefSeq" id="WP_096180675.1">
    <property type="nucleotide sequence ID" value="NZ_BDUF01000011.1"/>
</dbReference>
<keyword evidence="3" id="KW-1185">Reference proteome</keyword>
<dbReference type="SUPFAM" id="SSF53850">
    <property type="entry name" value="Periplasmic binding protein-like II"/>
    <property type="match status" value="1"/>
</dbReference>
<dbReference type="PANTHER" id="PTHR30222">
    <property type="entry name" value="SPERMIDINE/PUTRESCINE-BINDING PERIPLASMIC PROTEIN"/>
    <property type="match status" value="1"/>
</dbReference>
<dbReference type="OrthoDB" id="9769319at2"/>
<organism evidence="2 3">
    <name type="scientific">Effusibacillus lacus</name>
    <dbReference type="NCBI Taxonomy" id="1348429"/>
    <lineage>
        <taxon>Bacteria</taxon>
        <taxon>Bacillati</taxon>
        <taxon>Bacillota</taxon>
        <taxon>Bacilli</taxon>
        <taxon>Bacillales</taxon>
        <taxon>Alicyclobacillaceae</taxon>
        <taxon>Effusibacillus</taxon>
    </lineage>
</organism>
<gene>
    <name evidence="2" type="ORF">EFBL_0595</name>
</gene>
<evidence type="ECO:0000313" key="3">
    <source>
        <dbReference type="Proteomes" id="UP000217785"/>
    </source>
</evidence>
<dbReference type="Proteomes" id="UP000217785">
    <property type="component" value="Unassembled WGS sequence"/>
</dbReference>
<dbReference type="AlphaFoldDB" id="A0A292YJ95"/>
<dbReference type="CDD" id="cd13589">
    <property type="entry name" value="PBP2_polyamine_RpCGA009"/>
    <property type="match status" value="1"/>
</dbReference>
<name>A0A292YJ95_9BACL</name>
<accession>A0A292YJ95</accession>
<evidence type="ECO:0000313" key="2">
    <source>
        <dbReference type="EMBL" id="GAX88981.1"/>
    </source>
</evidence>
<reference evidence="3" key="1">
    <citation type="submission" date="2017-07" db="EMBL/GenBank/DDBJ databases">
        <title>Draft genome sequence of Effusibacillus lacus strain skLN1.</title>
        <authorList>
            <person name="Watanabe M."/>
            <person name="Kojima H."/>
            <person name="Fukui M."/>
        </authorList>
    </citation>
    <scope>NUCLEOTIDE SEQUENCE [LARGE SCALE GENOMIC DNA]</scope>
    <source>
        <strain evidence="3">skLN1</strain>
    </source>
</reference>
<proteinExistence type="predicted"/>
<sequence length="362" mass="40035">MLKKLFGFGLAASLVMMSVGCGSTDTKSNASGNSNSTGNGGDKVLNIMDWGGANTEAHKKGIYEKFEKEFGVKINLVTPTDYGKLKAMVQSGNVDIDVADVDSDFVIRGANEGLLEKLDYDIIKHKNDVMPEFVHDYGIGAELFSTVIAYNTNSFPTGKHPKTWTEFWDVQKFPGKRSLWKYPTGLLEAALLADGVEPNKLYPLDVDRAFKSLDKIKKDVSVWWTAGAQPPQLLANGEVSLAMAWSGRISAAQSQGAPEAVEFNQGLLMGDSWVVPKGTKHKELAMKFINFAVAPENQAAYANYIDYSPVNKKALDLLSKDRIAKIGQSPENAKNQVVVNLEWWVKNFDQVNERFEKWLLNK</sequence>
<dbReference type="Gene3D" id="3.40.190.10">
    <property type="entry name" value="Periplasmic binding protein-like II"/>
    <property type="match status" value="2"/>
</dbReference>
<dbReference type="EMBL" id="BDUF01000011">
    <property type="protein sequence ID" value="GAX88981.1"/>
    <property type="molecule type" value="Genomic_DNA"/>
</dbReference>
<dbReference type="PANTHER" id="PTHR30222:SF2">
    <property type="entry name" value="ABC TRANSPORTER SUBSTRATE-BINDING PROTEIN"/>
    <property type="match status" value="1"/>
</dbReference>
<dbReference type="Pfam" id="PF13416">
    <property type="entry name" value="SBP_bac_8"/>
    <property type="match status" value="1"/>
</dbReference>
<comment type="caution">
    <text evidence="2">The sequence shown here is derived from an EMBL/GenBank/DDBJ whole genome shotgun (WGS) entry which is preliminary data.</text>
</comment>
<protein>
    <submittedName>
        <fullName evidence="2">Polyamine ABC transporter substrate-binding protein</fullName>
    </submittedName>
</protein>